<proteinExistence type="predicted"/>
<dbReference type="PROSITE" id="PS51257">
    <property type="entry name" value="PROKAR_LIPOPROTEIN"/>
    <property type="match status" value="1"/>
</dbReference>
<gene>
    <name evidence="1" type="ORF">SAMN05216565_101619</name>
</gene>
<dbReference type="Gene3D" id="2.60.40.3830">
    <property type="match status" value="1"/>
</dbReference>
<dbReference type="OrthoDB" id="2381403at2"/>
<dbReference type="Proteomes" id="UP000199159">
    <property type="component" value="Unassembled WGS sequence"/>
</dbReference>
<dbReference type="EMBL" id="FNJU01000001">
    <property type="protein sequence ID" value="SDP12796.1"/>
    <property type="molecule type" value="Genomic_DNA"/>
</dbReference>
<evidence type="ECO:0000313" key="2">
    <source>
        <dbReference type="Proteomes" id="UP000199159"/>
    </source>
</evidence>
<accession>A0A1H0Q7X4</accession>
<sequence length="166" mass="18475">MKQVLMGFIFFSMIFWVLGCSTSDTVESKLTLPDDIPSFVRESDLEAVDWDLKAVTFNNNIIGNEYKSGVIGADMPSLNTNQKWMWHLWGIENPTETQLTVVGLHKETGTIHQLITRGWTIGLGGKNNGADAHAPSSVNIPKAGEWGILLYTNGKLFDTLVYEINE</sequence>
<evidence type="ECO:0000313" key="1">
    <source>
        <dbReference type="EMBL" id="SDP12796.1"/>
    </source>
</evidence>
<dbReference type="RefSeq" id="WP_090849761.1">
    <property type="nucleotide sequence ID" value="NZ_FNJU01000001.1"/>
</dbReference>
<name>A0A1H0Q7X4_9BACI</name>
<evidence type="ECO:0008006" key="3">
    <source>
        <dbReference type="Google" id="ProtNLM"/>
    </source>
</evidence>
<dbReference type="AlphaFoldDB" id="A0A1H0Q7X4"/>
<dbReference type="STRING" id="930152.SAMN05216565_101619"/>
<protein>
    <recommendedName>
        <fullName evidence="3">DUF4871 domain-containing protein</fullName>
    </recommendedName>
</protein>
<reference evidence="2" key="1">
    <citation type="submission" date="2016-10" db="EMBL/GenBank/DDBJ databases">
        <authorList>
            <person name="Varghese N."/>
            <person name="Submissions S."/>
        </authorList>
    </citation>
    <scope>NUCLEOTIDE SEQUENCE [LARGE SCALE GENOMIC DNA]</scope>
    <source>
        <strain evidence="2">IBRC-M10078</strain>
    </source>
</reference>
<organism evidence="1 2">
    <name type="scientific">Litchfieldia salsa</name>
    <dbReference type="NCBI Taxonomy" id="930152"/>
    <lineage>
        <taxon>Bacteria</taxon>
        <taxon>Bacillati</taxon>
        <taxon>Bacillota</taxon>
        <taxon>Bacilli</taxon>
        <taxon>Bacillales</taxon>
        <taxon>Bacillaceae</taxon>
        <taxon>Litchfieldia</taxon>
    </lineage>
</organism>
<keyword evidence="2" id="KW-1185">Reference proteome</keyword>